<proteinExistence type="predicted"/>
<gene>
    <name evidence="2" type="ORF">V5799_030373</name>
</gene>
<feature type="compositionally biased region" description="Low complexity" evidence="1">
    <location>
        <begin position="142"/>
        <end position="157"/>
    </location>
</feature>
<feature type="region of interest" description="Disordered" evidence="1">
    <location>
        <begin position="129"/>
        <end position="165"/>
    </location>
</feature>
<dbReference type="AlphaFoldDB" id="A0AAQ4ENB8"/>
<reference evidence="2 3" key="1">
    <citation type="journal article" date="2023" name="Arcadia Sci">
        <title>De novo assembly of a long-read Amblyomma americanum tick genome.</title>
        <authorList>
            <person name="Chou S."/>
            <person name="Poskanzer K.E."/>
            <person name="Rollins M."/>
            <person name="Thuy-Boun P.S."/>
        </authorList>
    </citation>
    <scope>NUCLEOTIDE SEQUENCE [LARGE SCALE GENOMIC DNA]</scope>
    <source>
        <strain evidence="2">F_SG_1</strain>
        <tissue evidence="2">Salivary glands</tissue>
    </source>
</reference>
<dbReference type="EMBL" id="JARKHS020013148">
    <property type="protein sequence ID" value="KAK8776282.1"/>
    <property type="molecule type" value="Genomic_DNA"/>
</dbReference>
<comment type="caution">
    <text evidence="2">The sequence shown here is derived from an EMBL/GenBank/DDBJ whole genome shotgun (WGS) entry which is preliminary data.</text>
</comment>
<name>A0AAQ4ENB8_AMBAM</name>
<keyword evidence="3" id="KW-1185">Reference proteome</keyword>
<accession>A0AAQ4ENB8</accession>
<feature type="compositionally biased region" description="Polar residues" evidence="1">
    <location>
        <begin position="25"/>
        <end position="42"/>
    </location>
</feature>
<sequence>MNSLTREIAEIRKLLLCNNEPLQRPTPSTSNTDEITMNTQKTAVEEPAPKKRAIEATQKQAENDRIDNPEAKFEARFTKLEQFFTVNIAAVTAMKQTMETYEVENTNRFAYIGRTLQPIVSRPKFAPLFAQHPPNHGTTYKPTQSWPPTQQQQQTEQRGSGTVAA</sequence>
<protein>
    <submittedName>
        <fullName evidence="2">Uncharacterized protein</fullName>
    </submittedName>
</protein>
<evidence type="ECO:0000313" key="3">
    <source>
        <dbReference type="Proteomes" id="UP001321473"/>
    </source>
</evidence>
<dbReference type="Proteomes" id="UP001321473">
    <property type="component" value="Unassembled WGS sequence"/>
</dbReference>
<evidence type="ECO:0000256" key="1">
    <source>
        <dbReference type="SAM" id="MobiDB-lite"/>
    </source>
</evidence>
<evidence type="ECO:0000313" key="2">
    <source>
        <dbReference type="EMBL" id="KAK8776282.1"/>
    </source>
</evidence>
<organism evidence="2 3">
    <name type="scientific">Amblyomma americanum</name>
    <name type="common">Lone star tick</name>
    <dbReference type="NCBI Taxonomy" id="6943"/>
    <lineage>
        <taxon>Eukaryota</taxon>
        <taxon>Metazoa</taxon>
        <taxon>Ecdysozoa</taxon>
        <taxon>Arthropoda</taxon>
        <taxon>Chelicerata</taxon>
        <taxon>Arachnida</taxon>
        <taxon>Acari</taxon>
        <taxon>Parasitiformes</taxon>
        <taxon>Ixodida</taxon>
        <taxon>Ixodoidea</taxon>
        <taxon>Ixodidae</taxon>
        <taxon>Amblyomminae</taxon>
        <taxon>Amblyomma</taxon>
    </lineage>
</organism>
<feature type="region of interest" description="Disordered" evidence="1">
    <location>
        <begin position="20"/>
        <end position="49"/>
    </location>
</feature>